<evidence type="ECO:0008006" key="4">
    <source>
        <dbReference type="Google" id="ProtNLM"/>
    </source>
</evidence>
<evidence type="ECO:0000313" key="2">
    <source>
        <dbReference type="EMBL" id="ACY98086.1"/>
    </source>
</evidence>
<gene>
    <name evidence="2" type="ordered locus">Tcur_2525</name>
</gene>
<accession>D1A4R7</accession>
<dbReference type="Proteomes" id="UP000001918">
    <property type="component" value="Chromosome"/>
</dbReference>
<evidence type="ECO:0000313" key="3">
    <source>
        <dbReference type="Proteomes" id="UP000001918"/>
    </source>
</evidence>
<evidence type="ECO:0000256" key="1">
    <source>
        <dbReference type="SAM" id="SignalP"/>
    </source>
</evidence>
<dbReference type="STRING" id="471852.Tcur_2525"/>
<name>D1A4R7_THECD</name>
<proteinExistence type="predicted"/>
<keyword evidence="3" id="KW-1185">Reference proteome</keyword>
<dbReference type="KEGG" id="tcu:Tcur_2525"/>
<feature type="signal peptide" evidence="1">
    <location>
        <begin position="1"/>
        <end position="23"/>
    </location>
</feature>
<keyword evidence="1" id="KW-0732">Signal</keyword>
<dbReference type="RefSeq" id="WP_012852870.1">
    <property type="nucleotide sequence ID" value="NC_013510.1"/>
</dbReference>
<feature type="chain" id="PRO_5039570353" description="Lipocalin-like domain-containing protein" evidence="1">
    <location>
        <begin position="24"/>
        <end position="195"/>
    </location>
</feature>
<dbReference type="AlphaFoldDB" id="D1A4R7"/>
<sequence length="195" mass="20863">MFGTGTRLVVAGAVAATSLVGVAAPAEAKAKRCVLGTWVLTSFTAVSKGPGYKHTMDGLEGTVLRIKKNSIMYNFTGSKRGDISGKANGHPYQIWHLLSGKLTVKAKVTGSTKGKVNVKPRTATGGATRTEIYIASGQKIRTGPFNMVKEHKTGTWEATTPFYSSYTCKGKRLRMDSKTGANGSSTKVTRIFKRL</sequence>
<reference evidence="2 3" key="1">
    <citation type="journal article" date="2011" name="Stand. Genomic Sci.">
        <title>Complete genome sequence of Thermomonospora curvata type strain (B9).</title>
        <authorList>
            <person name="Chertkov O."/>
            <person name="Sikorski J."/>
            <person name="Nolan M."/>
            <person name="Lapidus A."/>
            <person name="Lucas S."/>
            <person name="Del Rio T.G."/>
            <person name="Tice H."/>
            <person name="Cheng J.F."/>
            <person name="Goodwin L."/>
            <person name="Pitluck S."/>
            <person name="Liolios K."/>
            <person name="Ivanova N."/>
            <person name="Mavromatis K."/>
            <person name="Mikhailova N."/>
            <person name="Ovchinnikova G."/>
            <person name="Pati A."/>
            <person name="Chen A."/>
            <person name="Palaniappan K."/>
            <person name="Djao O.D."/>
            <person name="Land M."/>
            <person name="Hauser L."/>
            <person name="Chang Y.J."/>
            <person name="Jeffries C.D."/>
            <person name="Brettin T."/>
            <person name="Han C."/>
            <person name="Detter J.C."/>
            <person name="Rohde M."/>
            <person name="Goker M."/>
            <person name="Woyke T."/>
            <person name="Bristow J."/>
            <person name="Eisen J.A."/>
            <person name="Markowitz V."/>
            <person name="Hugenholtz P."/>
            <person name="Klenk H.P."/>
            <person name="Kyrpides N.C."/>
        </authorList>
    </citation>
    <scope>NUCLEOTIDE SEQUENCE [LARGE SCALE GENOMIC DNA]</scope>
    <source>
        <strain evidence="3">ATCC 19995 / DSM 43183 / JCM 3096 / KCTC 9072 / NBRC 15933 / NCIMB 10081 / Henssen B9</strain>
    </source>
</reference>
<dbReference type="OrthoDB" id="9876292at2"/>
<organism evidence="2 3">
    <name type="scientific">Thermomonospora curvata (strain ATCC 19995 / DSM 43183 / JCM 3096 / KCTC 9072 / NBRC 15933 / NCIMB 10081 / Henssen B9)</name>
    <dbReference type="NCBI Taxonomy" id="471852"/>
    <lineage>
        <taxon>Bacteria</taxon>
        <taxon>Bacillati</taxon>
        <taxon>Actinomycetota</taxon>
        <taxon>Actinomycetes</taxon>
        <taxon>Streptosporangiales</taxon>
        <taxon>Thermomonosporaceae</taxon>
        <taxon>Thermomonospora</taxon>
    </lineage>
</organism>
<protein>
    <recommendedName>
        <fullName evidence="4">Lipocalin-like domain-containing protein</fullName>
    </recommendedName>
</protein>
<dbReference type="HOGENOM" id="CLU_1395720_0_0_11"/>
<dbReference type="EMBL" id="CP001738">
    <property type="protein sequence ID" value="ACY98086.1"/>
    <property type="molecule type" value="Genomic_DNA"/>
</dbReference>